<dbReference type="CDD" id="cd02274">
    <property type="entry name" value="DHDPR_N"/>
    <property type="match status" value="1"/>
</dbReference>
<evidence type="ECO:0000313" key="15">
    <source>
        <dbReference type="Proteomes" id="UP000297635"/>
    </source>
</evidence>
<sequence length="263" mass="28513">MRIAIIGYGKMGHAIERIALERGHEIVSVIDAGNTDSFDSEEFASAEAAIEFTTPSTAPANIMRAASKGVPVVCGSTGWAERRAEVEKAVLDAGGALLASSNFSIGVHVFNNISRRLAHIMGKLPQYTPHLAETHHIHKLDHPSGTAITIAEGIIDECPRISGWEDEGILWMNATEQEQEKMTADIARRAKEIPSDKLPVLALRKDEVPGIHVVSWESPVDAITITHSAKSRDGFALGAVMAAEWIASRKGIYTIDQMMDDIL</sequence>
<feature type="domain" description="Dihydrodipicolinate reductase N-terminal" evidence="12">
    <location>
        <begin position="1"/>
        <end position="102"/>
    </location>
</feature>
<accession>A0A4Z0V9T1</accession>
<dbReference type="Pfam" id="PF01113">
    <property type="entry name" value="DapB_N"/>
    <property type="match status" value="1"/>
</dbReference>
<dbReference type="PANTHER" id="PTHR20836:SF0">
    <property type="entry name" value="4-HYDROXY-TETRAHYDRODIPICOLINATE REDUCTASE 1, CHLOROPLASTIC-RELATED"/>
    <property type="match status" value="1"/>
</dbReference>
<evidence type="ECO:0000313" key="14">
    <source>
        <dbReference type="EMBL" id="TGG40062.1"/>
    </source>
</evidence>
<dbReference type="GO" id="GO:0005829">
    <property type="term" value="C:cytosol"/>
    <property type="evidence" value="ECO:0007669"/>
    <property type="project" value="TreeGrafter"/>
</dbReference>
<comment type="caution">
    <text evidence="14">The sequence shown here is derived from an EMBL/GenBank/DDBJ whole genome shotgun (WGS) entry which is preliminary data.</text>
</comment>
<keyword evidence="2" id="KW-0028">Amino-acid biosynthesis</keyword>
<dbReference type="GO" id="GO:0008839">
    <property type="term" value="F:4-hydroxy-tetrahydrodipicolinate reductase"/>
    <property type="evidence" value="ECO:0007669"/>
    <property type="project" value="UniProtKB-EC"/>
</dbReference>
<dbReference type="EMBL" id="SJSA01000001">
    <property type="protein sequence ID" value="TGG40062.1"/>
    <property type="molecule type" value="Genomic_DNA"/>
</dbReference>
<comment type="similarity">
    <text evidence="1">Belongs to the DapB family.</text>
</comment>
<dbReference type="InterPro" id="IPR000846">
    <property type="entry name" value="DapB_N"/>
</dbReference>
<evidence type="ECO:0000256" key="4">
    <source>
        <dbReference type="ARBA" id="ARBA00022915"/>
    </source>
</evidence>
<dbReference type="InterPro" id="IPR023940">
    <property type="entry name" value="DHDPR_bac"/>
</dbReference>
<dbReference type="InterPro" id="IPR022663">
    <property type="entry name" value="DapB_C"/>
</dbReference>
<dbReference type="Pfam" id="PF05173">
    <property type="entry name" value="DapB_C"/>
    <property type="match status" value="1"/>
</dbReference>
<evidence type="ECO:0000256" key="7">
    <source>
        <dbReference type="ARBA" id="ARBA00023154"/>
    </source>
</evidence>
<evidence type="ECO:0000256" key="1">
    <source>
        <dbReference type="ARBA" id="ARBA00006642"/>
    </source>
</evidence>
<proteinExistence type="inferred from homology"/>
<dbReference type="GO" id="GO:0019877">
    <property type="term" value="P:diaminopimelate biosynthetic process"/>
    <property type="evidence" value="ECO:0007669"/>
    <property type="project" value="UniProtKB-KW"/>
</dbReference>
<dbReference type="SUPFAM" id="SSF55347">
    <property type="entry name" value="Glyceraldehyde-3-phosphate dehydrogenase-like, C-terminal domain"/>
    <property type="match status" value="1"/>
</dbReference>
<evidence type="ECO:0000256" key="3">
    <source>
        <dbReference type="ARBA" id="ARBA00022857"/>
    </source>
</evidence>
<evidence type="ECO:0000256" key="9">
    <source>
        <dbReference type="ARBA" id="ARBA00038983"/>
    </source>
</evidence>
<evidence type="ECO:0000256" key="11">
    <source>
        <dbReference type="ARBA" id="ARBA00049396"/>
    </source>
</evidence>
<protein>
    <recommendedName>
        <fullName evidence="9">4-hydroxy-tetrahydrodipicolinate reductase</fullName>
        <ecNumber evidence="9">1.17.1.8</ecNumber>
    </recommendedName>
</protein>
<keyword evidence="6" id="KW-0520">NAD</keyword>
<dbReference type="RefSeq" id="WP_135471079.1">
    <property type="nucleotide sequence ID" value="NZ_CASCNC010000002.1"/>
</dbReference>
<comment type="pathway">
    <text evidence="8">Amino-acid biosynthesis; L-lysine biosynthesis via DAP pathway; (S)-tetrahydrodipicolinate from L-aspartate: step 4/4.</text>
</comment>
<evidence type="ECO:0000259" key="13">
    <source>
        <dbReference type="Pfam" id="PF05173"/>
    </source>
</evidence>
<dbReference type="PIRSF" id="PIRSF000161">
    <property type="entry name" value="DHPR"/>
    <property type="match status" value="1"/>
</dbReference>
<dbReference type="Gene3D" id="3.30.360.10">
    <property type="entry name" value="Dihydrodipicolinate Reductase, domain 2"/>
    <property type="match status" value="1"/>
</dbReference>
<keyword evidence="7" id="KW-0457">Lysine biosynthesis</keyword>
<keyword evidence="15" id="KW-1185">Reference proteome</keyword>
<dbReference type="Gene3D" id="3.40.50.720">
    <property type="entry name" value="NAD(P)-binding Rossmann-like Domain"/>
    <property type="match status" value="1"/>
</dbReference>
<feature type="domain" description="Dihydrodipicolinate reductase C-terminal" evidence="13">
    <location>
        <begin position="106"/>
        <end position="259"/>
    </location>
</feature>
<keyword evidence="4" id="KW-0220">Diaminopimelate biosynthesis</keyword>
<dbReference type="GeneID" id="82149116"/>
<evidence type="ECO:0000259" key="12">
    <source>
        <dbReference type="Pfam" id="PF01113"/>
    </source>
</evidence>
<dbReference type="SUPFAM" id="SSF51735">
    <property type="entry name" value="NAD(P)-binding Rossmann-fold domains"/>
    <property type="match status" value="1"/>
</dbReference>
<gene>
    <name evidence="14" type="ORF">EZ315_04865</name>
</gene>
<dbReference type="AlphaFoldDB" id="A0A4Z0V9T1"/>
<organism evidence="14 15">
    <name type="scientific">Duncaniella freteri</name>
    <dbReference type="NCBI Taxonomy" id="2530391"/>
    <lineage>
        <taxon>Bacteria</taxon>
        <taxon>Pseudomonadati</taxon>
        <taxon>Bacteroidota</taxon>
        <taxon>Bacteroidia</taxon>
        <taxon>Bacteroidales</taxon>
        <taxon>Muribaculaceae</taxon>
        <taxon>Duncaniella</taxon>
    </lineage>
</organism>
<evidence type="ECO:0000256" key="10">
    <source>
        <dbReference type="ARBA" id="ARBA00049080"/>
    </source>
</evidence>
<reference evidence="14 15" key="1">
    <citation type="submission" date="2019-02" db="EMBL/GenBank/DDBJ databases">
        <title>Isolation and identification of novel species under the genus Muribaculum.</title>
        <authorList>
            <person name="Miyake S."/>
            <person name="Ding Y."/>
            <person name="Low A."/>
            <person name="Soh M."/>
            <person name="Seedorf H."/>
        </authorList>
    </citation>
    <scope>NUCLEOTIDE SEQUENCE [LARGE SCALE GENOMIC DNA]</scope>
    <source>
        <strain evidence="14 15">TLL-A3</strain>
    </source>
</reference>
<evidence type="ECO:0000256" key="2">
    <source>
        <dbReference type="ARBA" id="ARBA00022605"/>
    </source>
</evidence>
<dbReference type="EC" id="1.17.1.8" evidence="9"/>
<dbReference type="PANTHER" id="PTHR20836">
    <property type="entry name" value="DIHYDRODIPICOLINATE REDUCTASE"/>
    <property type="match status" value="1"/>
</dbReference>
<dbReference type="InterPro" id="IPR036291">
    <property type="entry name" value="NAD(P)-bd_dom_sf"/>
</dbReference>
<dbReference type="Proteomes" id="UP000297635">
    <property type="component" value="Unassembled WGS sequence"/>
</dbReference>
<keyword evidence="5" id="KW-0560">Oxidoreductase</keyword>
<dbReference type="GO" id="GO:0009089">
    <property type="term" value="P:lysine biosynthetic process via diaminopimelate"/>
    <property type="evidence" value="ECO:0007669"/>
    <property type="project" value="InterPro"/>
</dbReference>
<comment type="catalytic activity">
    <reaction evidence="11">
        <text>(S)-2,3,4,5-tetrahydrodipicolinate + NAD(+) + H2O = (2S,4S)-4-hydroxy-2,3,4,5-tetrahydrodipicolinate + NADH + H(+)</text>
        <dbReference type="Rhea" id="RHEA:35323"/>
        <dbReference type="ChEBI" id="CHEBI:15377"/>
        <dbReference type="ChEBI" id="CHEBI:15378"/>
        <dbReference type="ChEBI" id="CHEBI:16845"/>
        <dbReference type="ChEBI" id="CHEBI:57540"/>
        <dbReference type="ChEBI" id="CHEBI:57945"/>
        <dbReference type="ChEBI" id="CHEBI:67139"/>
        <dbReference type="EC" id="1.17.1.8"/>
    </reaction>
</comment>
<evidence type="ECO:0000256" key="8">
    <source>
        <dbReference type="ARBA" id="ARBA00037922"/>
    </source>
</evidence>
<evidence type="ECO:0000256" key="6">
    <source>
        <dbReference type="ARBA" id="ARBA00023027"/>
    </source>
</evidence>
<name>A0A4Z0V9T1_9BACT</name>
<evidence type="ECO:0000256" key="5">
    <source>
        <dbReference type="ARBA" id="ARBA00023002"/>
    </source>
</evidence>
<keyword evidence="3" id="KW-0521">NADP</keyword>
<comment type="catalytic activity">
    <reaction evidence="10">
        <text>(S)-2,3,4,5-tetrahydrodipicolinate + NADP(+) + H2O = (2S,4S)-4-hydroxy-2,3,4,5-tetrahydrodipicolinate + NADPH + H(+)</text>
        <dbReference type="Rhea" id="RHEA:35331"/>
        <dbReference type="ChEBI" id="CHEBI:15377"/>
        <dbReference type="ChEBI" id="CHEBI:15378"/>
        <dbReference type="ChEBI" id="CHEBI:16845"/>
        <dbReference type="ChEBI" id="CHEBI:57783"/>
        <dbReference type="ChEBI" id="CHEBI:58349"/>
        <dbReference type="ChEBI" id="CHEBI:67139"/>
        <dbReference type="EC" id="1.17.1.8"/>
    </reaction>
</comment>